<sequence>MPATALRPTGLLRSARGIRWRMLARRLLRSRRALVIAFVALHLAFLAWLLPLMLAGGVAGDLPLYRQWAMHVMDHGVWVGIDSDWVYPVGALLPVVLPAIFGAGAYQLVWFLLLTAANGVSLWVLTDAGRRRSAYPAAWWWLGILLLLSPVALLRLEGFTGPMVIVALVLLGTRPRLAAALLAAAAWIKVWPAAVLLAAVISSGRRRVIAIWACLTSLAIVGVAVAAGGLWHVTSFLTTQGSRHLQLESVLGTPWLWMAIAHVPGAEVYQDWALETREVSGPGDIWIMENGTGVMLAAVAVIAVLIGWAQRRRGAAGDPRLLLTGALALATAFIVFDKVGSPQYMLWLAPIVVVGIAQLGRAWRVPAILLTVIAAATTLVFPLFYLELIELSPWAASVLGARNLLLVVLLGWTVRELWRLGREGGTDAGLSDAAPHVRRPVEARATGATGASTPSR</sequence>
<feature type="transmembrane region" description="Helical" evidence="8">
    <location>
        <begin position="342"/>
        <end position="360"/>
    </location>
</feature>
<feature type="transmembrane region" description="Helical" evidence="8">
    <location>
        <begin position="209"/>
        <end position="233"/>
    </location>
</feature>
<comment type="caution">
    <text evidence="9">The sequence shown here is derived from an EMBL/GenBank/DDBJ whole genome shotgun (WGS) entry which is preliminary data.</text>
</comment>
<dbReference type="Proteomes" id="UP000298127">
    <property type="component" value="Unassembled WGS sequence"/>
</dbReference>
<evidence type="ECO:0000256" key="4">
    <source>
        <dbReference type="ARBA" id="ARBA00022692"/>
    </source>
</evidence>
<feature type="transmembrane region" description="Helical" evidence="8">
    <location>
        <begin position="320"/>
        <end position="336"/>
    </location>
</feature>
<proteinExistence type="inferred from homology"/>
<evidence type="ECO:0000256" key="6">
    <source>
        <dbReference type="ARBA" id="ARBA00023136"/>
    </source>
</evidence>
<comment type="similarity">
    <text evidence="7">Belongs to the glycosyltransferase 87 family.</text>
</comment>
<evidence type="ECO:0000256" key="3">
    <source>
        <dbReference type="ARBA" id="ARBA00022679"/>
    </source>
</evidence>
<feature type="transmembrane region" description="Helical" evidence="8">
    <location>
        <begin position="138"/>
        <end position="156"/>
    </location>
</feature>
<feature type="transmembrane region" description="Helical" evidence="8">
    <location>
        <begin position="108"/>
        <end position="126"/>
    </location>
</feature>
<feature type="transmembrane region" description="Helical" evidence="8">
    <location>
        <begin position="177"/>
        <end position="203"/>
    </location>
</feature>
<evidence type="ECO:0000256" key="7">
    <source>
        <dbReference type="ARBA" id="ARBA00024033"/>
    </source>
</evidence>
<dbReference type="EMBL" id="SPQZ01000003">
    <property type="protein sequence ID" value="TFV98397.1"/>
    <property type="molecule type" value="Genomic_DNA"/>
</dbReference>
<keyword evidence="6 8" id="KW-0472">Membrane</keyword>
<dbReference type="RefSeq" id="WP_135120419.1">
    <property type="nucleotide sequence ID" value="NZ_SPQZ01000003.1"/>
</dbReference>
<evidence type="ECO:0000256" key="5">
    <source>
        <dbReference type="ARBA" id="ARBA00022989"/>
    </source>
</evidence>
<feature type="transmembrane region" description="Helical" evidence="8">
    <location>
        <begin position="285"/>
        <end position="308"/>
    </location>
</feature>
<name>A0A4Y9R1U0_9MICO</name>
<evidence type="ECO:0000256" key="1">
    <source>
        <dbReference type="ARBA" id="ARBA00004651"/>
    </source>
</evidence>
<protein>
    <submittedName>
        <fullName evidence="9">DUF2029 domain-containing protein</fullName>
    </submittedName>
</protein>
<evidence type="ECO:0000313" key="10">
    <source>
        <dbReference type="Proteomes" id="UP000298127"/>
    </source>
</evidence>
<evidence type="ECO:0000256" key="8">
    <source>
        <dbReference type="SAM" id="Phobius"/>
    </source>
</evidence>
<dbReference type="AlphaFoldDB" id="A0A4Y9R1U0"/>
<evidence type="ECO:0000313" key="9">
    <source>
        <dbReference type="EMBL" id="TFV98397.1"/>
    </source>
</evidence>
<gene>
    <name evidence="9" type="ORF">E4M00_10410</name>
</gene>
<accession>A0A4Y9R1U0</accession>
<dbReference type="GO" id="GO:0005886">
    <property type="term" value="C:plasma membrane"/>
    <property type="evidence" value="ECO:0007669"/>
    <property type="project" value="UniProtKB-SubCell"/>
</dbReference>
<organism evidence="9 10">
    <name type="scientific">Orlajensenia leifsoniae</name>
    <dbReference type="NCBI Taxonomy" id="2561933"/>
    <lineage>
        <taxon>Bacteria</taxon>
        <taxon>Bacillati</taxon>
        <taxon>Actinomycetota</taxon>
        <taxon>Actinomycetes</taxon>
        <taxon>Micrococcales</taxon>
        <taxon>Microbacteriaceae</taxon>
        <taxon>Orlajensenia</taxon>
    </lineage>
</organism>
<dbReference type="InterPro" id="IPR018584">
    <property type="entry name" value="GT87"/>
</dbReference>
<comment type="subcellular location">
    <subcellularLocation>
        <location evidence="1">Cell membrane</location>
        <topology evidence="1">Multi-pass membrane protein</topology>
    </subcellularLocation>
</comment>
<evidence type="ECO:0000256" key="2">
    <source>
        <dbReference type="ARBA" id="ARBA00022475"/>
    </source>
</evidence>
<keyword evidence="3" id="KW-0808">Transferase</keyword>
<keyword evidence="10" id="KW-1185">Reference proteome</keyword>
<feature type="transmembrane region" description="Helical" evidence="8">
    <location>
        <begin position="391"/>
        <end position="412"/>
    </location>
</feature>
<keyword evidence="4 8" id="KW-0812">Transmembrane</keyword>
<dbReference type="GO" id="GO:0016758">
    <property type="term" value="F:hexosyltransferase activity"/>
    <property type="evidence" value="ECO:0007669"/>
    <property type="project" value="InterPro"/>
</dbReference>
<keyword evidence="5 8" id="KW-1133">Transmembrane helix</keyword>
<keyword evidence="2" id="KW-1003">Cell membrane</keyword>
<dbReference type="Pfam" id="PF09594">
    <property type="entry name" value="GT87"/>
    <property type="match status" value="1"/>
</dbReference>
<reference evidence="9 10" key="1">
    <citation type="journal article" date="2018" name="J. Microbiol.">
        <title>Leifsonia flava sp. nov., a novel actinobacterium isolated from the rhizosphere of Aquilegia viridiflora.</title>
        <authorList>
            <person name="Cai Y."/>
            <person name="Tao W.Z."/>
            <person name="Ma Y.J."/>
            <person name="Cheng J."/>
            <person name="Zhang M.Y."/>
            <person name="Zhang Y.X."/>
        </authorList>
    </citation>
    <scope>NUCLEOTIDE SEQUENCE [LARGE SCALE GENOMIC DNA]</scope>
    <source>
        <strain evidence="9 10">SYP-B2174</strain>
    </source>
</reference>
<feature type="transmembrane region" description="Helical" evidence="8">
    <location>
        <begin position="367"/>
        <end position="385"/>
    </location>
</feature>